<name>A0AAJ6VWA1_9ACAR</name>
<dbReference type="AlphaFoldDB" id="A0AAJ6VWA1"/>
<evidence type="ECO:0000259" key="1">
    <source>
        <dbReference type="Pfam" id="PF05699"/>
    </source>
</evidence>
<sequence>TQVEKFRNIPLSDSTVARRIENISSWLEAKVCGEIRSSPMWALQLDESTDVSGSAILLVLVRYVFECDVHEELLLCKSLKSNATGEAIFNVIDAYLKENGVPWDTCINICTDGAAAMVGHQKGVVGKVKKVSPDTTASHCIIHREMLAMRKLPWSLETALTEAVKIVNYIKTRPLQSRLFKIMCDEMGSSHSSLLLHTEVRWLSRGRVLNRLFELRKELMNFSLDSPFNLCERLRDSQWLKQLAYLADMFNKLNELNLCLQRRSVTIFDVTDRITAMKRKMELWAELISEDRLDFLPTLQDYLRETDETLDESIKHDIHDHLLNLRDSLEKYFPSKSMEDQIAHKWIKNPSSASLDRGLSACQNEELIELQNNSQLKQLFLTTSLAKFWASVNDNFPLLSNLALRTLVPFVSTYLCERGFSAYIATKNKYRNRLDAEPDMRLQLSNRTPNFAEILSGSRNHPSHRSHPLVWLRGVFRGSFGVLSGFHEK</sequence>
<dbReference type="SUPFAM" id="SSF53098">
    <property type="entry name" value="Ribonuclease H-like"/>
    <property type="match status" value="1"/>
</dbReference>
<proteinExistence type="predicted"/>
<gene>
    <name evidence="3" type="primary">LOC100909346</name>
</gene>
<evidence type="ECO:0000313" key="3">
    <source>
        <dbReference type="RefSeq" id="XP_003740214.1"/>
    </source>
</evidence>
<reference evidence="3" key="1">
    <citation type="submission" date="2025-08" db="UniProtKB">
        <authorList>
            <consortium name="RefSeq"/>
        </authorList>
    </citation>
    <scope>IDENTIFICATION</scope>
</reference>
<feature type="non-terminal residue" evidence="3">
    <location>
        <position position="1"/>
    </location>
</feature>
<dbReference type="Pfam" id="PF05699">
    <property type="entry name" value="Dimer_Tnp_hAT"/>
    <property type="match status" value="1"/>
</dbReference>
<keyword evidence="2" id="KW-1185">Reference proteome</keyword>
<dbReference type="GO" id="GO:0046983">
    <property type="term" value="F:protein dimerization activity"/>
    <property type="evidence" value="ECO:0007669"/>
    <property type="project" value="InterPro"/>
</dbReference>
<protein>
    <submittedName>
        <fullName evidence="3">Zinc finger BED domain-containing protein 5-like</fullName>
    </submittedName>
</protein>
<dbReference type="Proteomes" id="UP000694867">
    <property type="component" value="Unplaced"/>
</dbReference>
<dbReference type="PANTHER" id="PTHR45913">
    <property type="entry name" value="EPM2A-INTERACTING PROTEIN 1"/>
    <property type="match status" value="1"/>
</dbReference>
<feature type="domain" description="HAT C-terminal dimerisation" evidence="1">
    <location>
        <begin position="383"/>
        <end position="439"/>
    </location>
</feature>
<dbReference type="RefSeq" id="XP_003740214.1">
    <property type="nucleotide sequence ID" value="XM_003740166.1"/>
</dbReference>
<dbReference type="InterPro" id="IPR008906">
    <property type="entry name" value="HATC_C_dom"/>
</dbReference>
<dbReference type="PANTHER" id="PTHR45913:SF19">
    <property type="entry name" value="LOW QUALITY PROTEIN: ZINC FINGER BED DOMAIN-CONTAINING PROTEIN 5-LIKE"/>
    <property type="match status" value="1"/>
</dbReference>
<evidence type="ECO:0000313" key="2">
    <source>
        <dbReference type="Proteomes" id="UP000694867"/>
    </source>
</evidence>
<accession>A0AAJ6VWA1</accession>
<dbReference type="InterPro" id="IPR012337">
    <property type="entry name" value="RNaseH-like_sf"/>
</dbReference>
<dbReference type="KEGG" id="goe:100909346"/>
<dbReference type="GeneID" id="100909346"/>
<organism evidence="2 3">
    <name type="scientific">Galendromus occidentalis</name>
    <name type="common">western predatory mite</name>
    <dbReference type="NCBI Taxonomy" id="34638"/>
    <lineage>
        <taxon>Eukaryota</taxon>
        <taxon>Metazoa</taxon>
        <taxon>Ecdysozoa</taxon>
        <taxon>Arthropoda</taxon>
        <taxon>Chelicerata</taxon>
        <taxon>Arachnida</taxon>
        <taxon>Acari</taxon>
        <taxon>Parasitiformes</taxon>
        <taxon>Mesostigmata</taxon>
        <taxon>Gamasina</taxon>
        <taxon>Phytoseioidea</taxon>
        <taxon>Phytoseiidae</taxon>
        <taxon>Typhlodrominae</taxon>
        <taxon>Galendromus</taxon>
    </lineage>
</organism>